<dbReference type="Pfam" id="PF00400">
    <property type="entry name" value="WD40"/>
    <property type="match status" value="6"/>
</dbReference>
<dbReference type="KEGG" id="mbr:MONBRDRAFT_33520"/>
<feature type="region of interest" description="Disordered" evidence="8">
    <location>
        <begin position="685"/>
        <end position="772"/>
    </location>
</feature>
<evidence type="ECO:0000313" key="11">
    <source>
        <dbReference type="EMBL" id="EDQ87109.1"/>
    </source>
</evidence>
<feature type="repeat" description="WD" evidence="5">
    <location>
        <begin position="140"/>
        <end position="184"/>
    </location>
</feature>
<dbReference type="SMART" id="SM00219">
    <property type="entry name" value="TyrKc"/>
    <property type="match status" value="1"/>
</dbReference>
<feature type="compositionally biased region" description="Low complexity" evidence="8">
    <location>
        <begin position="408"/>
        <end position="420"/>
    </location>
</feature>
<dbReference type="PROSITE" id="PS00107">
    <property type="entry name" value="PROTEIN_KINASE_ATP"/>
    <property type="match status" value="1"/>
</dbReference>
<feature type="repeat" description="WD" evidence="5">
    <location>
        <begin position="186"/>
        <end position="218"/>
    </location>
</feature>
<feature type="compositionally biased region" description="Polar residues" evidence="8">
    <location>
        <begin position="842"/>
        <end position="855"/>
    </location>
</feature>
<dbReference type="GO" id="GO:0005524">
    <property type="term" value="F:ATP binding"/>
    <property type="evidence" value="ECO:0007669"/>
    <property type="project" value="UniProtKB-UniRule"/>
</dbReference>
<dbReference type="Pfam" id="PF22946">
    <property type="entry name" value="SPEF2_D5"/>
    <property type="match status" value="1"/>
</dbReference>
<dbReference type="InterPro" id="IPR017850">
    <property type="entry name" value="Alkaline_phosphatase_core_sf"/>
</dbReference>
<evidence type="ECO:0000259" key="9">
    <source>
        <dbReference type="PROSITE" id="PS50011"/>
    </source>
</evidence>
<feature type="compositionally biased region" description="Low complexity" evidence="8">
    <location>
        <begin position="1252"/>
        <end position="1270"/>
    </location>
</feature>
<dbReference type="SUPFAM" id="SSF53649">
    <property type="entry name" value="Alkaline phosphatase-like"/>
    <property type="match status" value="1"/>
</dbReference>
<feature type="domain" description="Protein kinase" evidence="9">
    <location>
        <begin position="3242"/>
        <end position="3539"/>
    </location>
</feature>
<dbReference type="CDD" id="cd00200">
    <property type="entry name" value="WD40"/>
    <property type="match status" value="1"/>
</dbReference>
<dbReference type="InterPro" id="IPR008266">
    <property type="entry name" value="Tyr_kinase_AS"/>
</dbReference>
<evidence type="ECO:0000256" key="2">
    <source>
        <dbReference type="ARBA" id="ARBA00022574"/>
    </source>
</evidence>
<evidence type="ECO:0000256" key="6">
    <source>
        <dbReference type="PROSITE-ProRule" id="PRU10141"/>
    </source>
</evidence>
<feature type="compositionally biased region" description="Low complexity" evidence="8">
    <location>
        <begin position="1326"/>
        <end position="1343"/>
    </location>
</feature>
<feature type="compositionally biased region" description="Basic and acidic residues" evidence="8">
    <location>
        <begin position="685"/>
        <end position="732"/>
    </location>
</feature>
<dbReference type="STRING" id="81824.A9V5V2"/>
<keyword evidence="3" id="KW-0677">Repeat</keyword>
<dbReference type="Pfam" id="PF06294">
    <property type="entry name" value="CH_2"/>
    <property type="match status" value="1"/>
</dbReference>
<dbReference type="PANTHER" id="PTHR14919:SF0">
    <property type="entry name" value="SPERM FLAGELLAR PROTEIN 2"/>
    <property type="match status" value="1"/>
</dbReference>
<feature type="repeat" description="WD" evidence="5">
    <location>
        <begin position="11"/>
        <end position="52"/>
    </location>
</feature>
<dbReference type="InterPro" id="IPR027417">
    <property type="entry name" value="P-loop_NTPase"/>
</dbReference>
<feature type="compositionally biased region" description="Low complexity" evidence="8">
    <location>
        <begin position="1649"/>
        <end position="1665"/>
    </location>
</feature>
<feature type="compositionally biased region" description="Low complexity" evidence="8">
    <location>
        <begin position="1477"/>
        <end position="1496"/>
    </location>
</feature>
<dbReference type="PANTHER" id="PTHR14919">
    <property type="entry name" value="KPL2-RELATED"/>
    <property type="match status" value="1"/>
</dbReference>
<evidence type="ECO:0000256" key="8">
    <source>
        <dbReference type="SAM" id="MobiDB-lite"/>
    </source>
</evidence>
<feature type="repeat" description="WD" evidence="5">
    <location>
        <begin position="56"/>
        <end position="97"/>
    </location>
</feature>
<feature type="binding site" evidence="6">
    <location>
        <position position="3279"/>
    </location>
    <ligand>
        <name>ATP</name>
        <dbReference type="ChEBI" id="CHEBI:30616"/>
    </ligand>
</feature>
<dbReference type="InterPro" id="IPR036872">
    <property type="entry name" value="CH_dom_sf"/>
</dbReference>
<feature type="repeat" description="WD" evidence="5">
    <location>
        <begin position="98"/>
        <end position="139"/>
    </location>
</feature>
<dbReference type="InterPro" id="IPR036322">
    <property type="entry name" value="WD40_repeat_dom_sf"/>
</dbReference>
<dbReference type="InterPro" id="IPR020472">
    <property type="entry name" value="WD40_PAC1"/>
</dbReference>
<evidence type="ECO:0008006" key="13">
    <source>
        <dbReference type="Google" id="ProtNLM"/>
    </source>
</evidence>
<reference evidence="11 12" key="1">
    <citation type="journal article" date="2008" name="Nature">
        <title>The genome of the choanoflagellate Monosiga brevicollis and the origin of metazoans.</title>
        <authorList>
            <consortium name="JGI Sequencing"/>
            <person name="King N."/>
            <person name="Westbrook M.J."/>
            <person name="Young S.L."/>
            <person name="Kuo A."/>
            <person name="Abedin M."/>
            <person name="Chapman J."/>
            <person name="Fairclough S."/>
            <person name="Hellsten U."/>
            <person name="Isogai Y."/>
            <person name="Letunic I."/>
            <person name="Marr M."/>
            <person name="Pincus D."/>
            <person name="Putnam N."/>
            <person name="Rokas A."/>
            <person name="Wright K.J."/>
            <person name="Zuzow R."/>
            <person name="Dirks W."/>
            <person name="Good M."/>
            <person name="Goodstein D."/>
            <person name="Lemons D."/>
            <person name="Li W."/>
            <person name="Lyons J.B."/>
            <person name="Morris A."/>
            <person name="Nichols S."/>
            <person name="Richter D.J."/>
            <person name="Salamov A."/>
            <person name="Bork P."/>
            <person name="Lim W.A."/>
            <person name="Manning G."/>
            <person name="Miller W.T."/>
            <person name="McGinnis W."/>
            <person name="Shapiro H."/>
            <person name="Tjian R."/>
            <person name="Grigoriev I.V."/>
            <person name="Rokhsar D."/>
        </authorList>
    </citation>
    <scope>NUCLEOTIDE SEQUENCE [LARGE SCALE GENOMIC DNA]</scope>
    <source>
        <strain evidence="12">MX1 / ATCC 50154</strain>
    </source>
</reference>
<dbReference type="Gene3D" id="1.10.418.10">
    <property type="entry name" value="Calponin-like domain"/>
    <property type="match status" value="1"/>
</dbReference>
<dbReference type="RefSeq" id="XP_001748052.1">
    <property type="nucleotide sequence ID" value="XM_001748000.1"/>
</dbReference>
<evidence type="ECO:0000256" key="1">
    <source>
        <dbReference type="ARBA" id="ARBA00008171"/>
    </source>
</evidence>
<evidence type="ECO:0000256" key="4">
    <source>
        <dbReference type="ARBA" id="ARBA00023157"/>
    </source>
</evidence>
<name>A9V5V2_MONBE</name>
<evidence type="ECO:0000259" key="10">
    <source>
        <dbReference type="PROSITE" id="PS50021"/>
    </source>
</evidence>
<dbReference type="GO" id="GO:0004713">
    <property type="term" value="F:protein tyrosine kinase activity"/>
    <property type="evidence" value="ECO:0007669"/>
    <property type="project" value="InterPro"/>
</dbReference>
<keyword evidence="4" id="KW-1015">Disulfide bond</keyword>
<dbReference type="Gene3D" id="1.10.510.10">
    <property type="entry name" value="Transferase(Phosphotransferase) domain 1"/>
    <property type="match status" value="1"/>
</dbReference>
<feature type="region of interest" description="Disordered" evidence="8">
    <location>
        <begin position="363"/>
        <end position="388"/>
    </location>
</feature>
<gene>
    <name evidence="11" type="ORF">MONBRDRAFT_33520</name>
</gene>
<dbReference type="Gene3D" id="2.130.10.10">
    <property type="entry name" value="YVTN repeat-like/Quinoprotein amine dehydrogenase"/>
    <property type="match status" value="2"/>
</dbReference>
<evidence type="ECO:0000256" key="7">
    <source>
        <dbReference type="SAM" id="Coils"/>
    </source>
</evidence>
<dbReference type="InterPro" id="IPR011009">
    <property type="entry name" value="Kinase-like_dom_sf"/>
</dbReference>
<dbReference type="InterPro" id="IPR056199">
    <property type="entry name" value="SPEF2_C"/>
</dbReference>
<dbReference type="eggNOG" id="KOG0200">
    <property type="taxonomic scope" value="Eukaryota"/>
</dbReference>
<feature type="region of interest" description="Disordered" evidence="8">
    <location>
        <begin position="1311"/>
        <end position="1343"/>
    </location>
</feature>
<feature type="region of interest" description="Disordered" evidence="8">
    <location>
        <begin position="1477"/>
        <end position="1497"/>
    </location>
</feature>
<dbReference type="InterPro" id="IPR001715">
    <property type="entry name" value="CH_dom"/>
</dbReference>
<dbReference type="PROSITE" id="PS50082">
    <property type="entry name" value="WD_REPEATS_2"/>
    <property type="match status" value="5"/>
</dbReference>
<dbReference type="GO" id="GO:0005737">
    <property type="term" value="C:cytoplasm"/>
    <property type="evidence" value="ECO:0007669"/>
    <property type="project" value="UniProtKB-ARBA"/>
</dbReference>
<organism evidence="11 12">
    <name type="scientific">Monosiga brevicollis</name>
    <name type="common">Choanoflagellate</name>
    <dbReference type="NCBI Taxonomy" id="81824"/>
    <lineage>
        <taxon>Eukaryota</taxon>
        <taxon>Choanoflagellata</taxon>
        <taxon>Craspedida</taxon>
        <taxon>Salpingoecidae</taxon>
        <taxon>Monosiga</taxon>
    </lineage>
</organism>
<dbReference type="Gene3D" id="3.40.50.300">
    <property type="entry name" value="P-loop containing nucleotide triphosphate hydrolases"/>
    <property type="match status" value="1"/>
</dbReference>
<dbReference type="OMA" id="WEAMANC"/>
<dbReference type="Gene3D" id="3.50.4.10">
    <property type="entry name" value="Hepatocyte Growth Factor"/>
    <property type="match status" value="1"/>
</dbReference>
<feature type="coiled-coil region" evidence="7">
    <location>
        <begin position="975"/>
        <end position="1013"/>
    </location>
</feature>
<dbReference type="InterPro" id="IPR019775">
    <property type="entry name" value="WD40_repeat_CS"/>
</dbReference>
<dbReference type="Pfam" id="PF24082">
    <property type="entry name" value="SPEF2_C"/>
    <property type="match status" value="1"/>
</dbReference>
<dbReference type="InterPro" id="IPR015943">
    <property type="entry name" value="WD40/YVTN_repeat-like_dom_sf"/>
</dbReference>
<keyword evidence="2 5" id="KW-0853">WD repeat</keyword>
<feature type="compositionally biased region" description="Basic and acidic residues" evidence="8">
    <location>
        <begin position="829"/>
        <end position="839"/>
    </location>
</feature>
<dbReference type="InterPro" id="IPR001680">
    <property type="entry name" value="WD40_rpt"/>
</dbReference>
<dbReference type="Gene3D" id="2.40.128.620">
    <property type="match status" value="1"/>
</dbReference>
<feature type="region of interest" description="Disordered" evidence="8">
    <location>
        <begin position="1236"/>
        <end position="1270"/>
    </location>
</feature>
<keyword evidence="6" id="KW-0067">ATP-binding</keyword>
<sequence length="3670" mass="400087">MPRQLIPDSRFQAHDWQVSSVDFHPQLNILASGSWDRSIKIWDIEESQILRTIDRNAGHTAPVTCVRWHPSGNLLASTSADNTTCLWDVNTGQRMRTLREHFGWVLSCSFAPDRTKLATASWDKTVRLWDPNTGELLSTLRGHTKGVYACEFYPVGHTSALLATAGDDAIAQLWDTRTRKVAMKLVGGHADAIHSIAWSNDGTLIATGGADKTVTLWDPKAAGKTLKLFKGHEETVKAVGFAPVNKYNPHNIVASAGGYSASIWNPAATKHGLVCEFRAHEDGKEVETLSISQDGQLLATGGRDGVVAVTTFPAVSSTDYYADETDDRELEKRTEQAERWQARQNKMTTSVSQYRAITGQDMDESHAWTKRGQPVPPSPEPGRARAPRPDASKLLAERGFNRDGRVQATEAPAAAAAAAETDITPAAASAAPAATEAETESELSLQEQINRTGLRQVHVLDDRGQAHPMLKAAQQQQQKAAGVPQAPNAGPTKVSDVDALMKLLRDKTEDPLRRQQAALRQPRPRSSIVEPEKEAGGAVTAAMSTILCRWLNEDVQLGESVSPADLASKFSNGYLLGQLLSQFNLQPDFKSFSRSDTAEARLNNFTRLEPVLRALKIKFDANMARDVMAEEDGAASQLLYQLFVSLNKQLDKDWQNTVIAGGGSKVSGAPMPNLDFEKLEAKFRQRQRQHEEKALRQQRQEQERADQIREQKHREMLERSREVKRAYDERVRVLARGPGSTGGDDDGNLPSSARSLRGSSTMDQVRKTMRQAETRRVLAATQRLAELDDLDRFDATVHGEDARQPLRPIGHSQQDQDFSDDEDNAYGELARDPAVDGRRSHSVSTSAHATLQRSGASGRPDLAETPTGAGTNTEEPSEYVRAVRQRRQQTEAALQERERQRKRLLVMQMAQQQKLDQQQMDDLLLAKITRHSRREHQIAARLMAIRREKEIIRQNRLYRQQQMALLREAEFQHALDQEAEHARRQRATKAAAEQEQQERRLKARESRAKAQQQAVQDMVCGTVHDVIAMAMQLSTYHRLTGMVPPPSVRLDLKNTFLAGLPMKMDVPGATTDPAPAAATAATNSSTLRDYLLVAENWMPEQGTDDLRQAAIARNPILGHLLHELAARAYPAPTPWQPAPMPAHDLRAVVLGKPFAPVEALVAAYVAKHPDVVVISPQDIVAAAVQAHETEEQAFAAHEPALEAILPPDLSEPLIVDRLAAAQAVAEELARQIEAEHKVVAPSPKGKQKGGEAKASAASAEPSAVEASVPPSADAIPTIVEEESSAVATATDVASEAEASPDANANDALAAENHEGTDESGATAPKSSIAESDAEASATADDPAAAECVAPRGLSLRARLGQLAAEDLQRGGVVDERVMCALIVLRIHQVQSGPGWILTNYPTTLHQAQLLERCLGGRLLPSERESSDAIVFPRSESLLAPDPLPNKKSEPEPRVVAVIEVRIGDDVAVAAAQAAAQTGSAESNDAADAASPAENTAGSHMDVQVVQRLAAWEQDVTPMLGWYTELFKAHTAGGHEVHVIEATEASESAETAFSSILTSACQAPYKRAREASARQRSREAARRADLEALQTILDVQAAEQREADAILASQAAAVAEGAPVENTLAVKAPSKPGSARGSRPSSKSGKKKSASQAPTATADTAEPTGPRASEVSAVVAQEESQIDTVVERDLVREPQPGDADYSFAPLTAVDEIMAQALVPLWDQAEQNYVGEVLAVAERLRREEHNAIEFLGTCRLAMETFLQRPDTKQEYLAQWQVSFNEVPADVRRLPAGKEELNKRIEDLREILYEMTDQRYDSAKVKVKEMQDALWAENASSLVANCFLQLLHAEGNRYHSTITVLREAYAALDTEPREAAREPPTVALIDVRAEPAFDVVKGPSKGKGGKGAGPPTAEGPHGVPVVAPTKLNEMVTVQHYATALRAAVPERLNPAKARARAAAAAAAAAEAEAAAAAAAKSKKSKKGPEPVVEEPPAPSEEQLAEEEANQERERLREQGLQEEYQALLREDERFKAVVTLLERLAEQVLTRIKDSAHLCFEGLSQQAGEAYRAETQAVDALCEQARQAVFAGEPILYELVLQGTTYSINQEQYVSRPPALPLPPAPTEEQPAHAFTVAQLTTLHHRLRSLAPTGVLATETLEELLLDLGGRNGCDGALPLWWQSYSVTQVHQMVSAWSQDRAFADVRRLLVDAAGLPAPTPAEVFAAFQGYYLRNTHGLLNAAEFLSVPLWFDTPQPALDSDTLAAEFHRSARLKELFFDVFADHAVTHSGRRIDYRRFLAYAVRGPATAEPDLGACCTLAALVSGQLGASRYDSFPGTESLKADAQTLATLAQLYPLPAEGVFDLDAAEEDDIVDAADARMAELETAGPRAQPLLTDDEVDALVAPEGNLEAILQRAASKGVISLSLSLSLSVLILLKPTKSLSLSLRVRPHNTHTTHTTLSLSISLSLSVSVSQSACGPPCLSASQVPSFFVFAALSICLSGSRYAVIYLLVTCQGPTQCATDAMLGGAGLIPYRARPRVSSTWVGVALLLLAPRIQARCEGQVPRFPSTTCVERAEGARCELRCGDTGPSDAVGYATCLDGSWVTNHTCDICAICPIYCDDLSTLTLSADRQASSLDPACWSRLGPSVPQGLPSSLVVLVVDSLALELPRGLLDGLPNLRELYVAGSNVDRSQERTFDPALVARCPAMYDVRLRGLRIREFPYFINAGLKRYSIAETTYANDHMVFNMTLAQHLWPEVRPLARRGTGGPSHLYLLPFFTCFSALMNQQLESLRLSEFAAIHIITKLARAWTSLTDLKVAVLEFNATTFDWSMLPNIARLSLYMDRGPSSMTAKGLPQVGMLSYLKLTTTNPATMRYLTLDAVYKLIDFHHIIINHLEDSVQIVSPSLQCGVEPRHLNYVLACNCKANDWPLANGTTVPDFTHASHCPQAGAMACEPEWEAMANCMSADELQAWGGEYIYPPQVCDGYQDCSNGRDENGCSALTDIVNEFPHVDANWLSVLVCTRNLTMSITNGKLYAAPADPDCHVGRGLVRHWNVFELSIGYTSYSSVYDPALGAFRSRATIERDGDGNFEPYDFYHVLTVQDGKVLGISAENVTNTRPDDLSEESFERLRSSNLHCAITTTAAAATTRPALTSAQLEASLRQQDETQITLIAVGAGAGTCLLLVIIIASLRCRSRNKLVLSMQAGYQEQYAAAMQRFQEAHPTLKLDALFELSRLCQFLSRGDFQVLEPVGEGHFSTVYKAAYQARPGKAMPDMPPFVALKEPKLDLNEIGLLPEFLKEAMVLQAMGTHPHLIRLFGICLPRGDHALRFAQVFEICDMGSLKHVLTNSLAFSAPVVATIAMQASGEPNASPKLQRNDFEHRAFLQLIPCWAQVADVMTFLAERGIVHRDLAARNILVTSLQPTLVKLADFGLSRVVSKEDYYRSRSDDDLPFRWMAPEAIRELKFSEASDVWSFGVLLWEILNQGATPHSNCESHQIVALLMRGERLTFAPTINAALRDGLRQDALPQCGAGTYRNNTCYYSPISYVQLPNSTFDACCHACLQDPICTGFVLNDGTCNLKNDSMVQGSANDQCEAVIGMRSGPTAEPPKPAPSGSKNVLLLVADDMRPSLGSYGVKSQITPNMDRLASEGLQFQFAYVCIPQAPQLFPQLRT</sequence>
<protein>
    <recommendedName>
        <fullName evidence="13">Peroxin-7</fullName>
    </recommendedName>
</protein>
<dbReference type="InParanoid" id="A9V5V2"/>
<feature type="domain" description="Calponin-homology (CH)" evidence="10">
    <location>
        <begin position="541"/>
        <end position="647"/>
    </location>
</feature>
<dbReference type="Gene3D" id="3.40.720.10">
    <property type="entry name" value="Alkaline Phosphatase, subunit A"/>
    <property type="match status" value="1"/>
</dbReference>
<dbReference type="Pfam" id="PF07714">
    <property type="entry name" value="PK_Tyr_Ser-Thr"/>
    <property type="match status" value="1"/>
</dbReference>
<dbReference type="GeneID" id="5893296"/>
<proteinExistence type="inferred from homology"/>
<dbReference type="InterPro" id="IPR054517">
    <property type="entry name" value="SPEF2_D5"/>
</dbReference>
<comment type="similarity">
    <text evidence="1">Belongs to the protein kinase superfamily. TKL Ser/Thr protein kinase family. ROCO subfamily.</text>
</comment>
<dbReference type="eggNOG" id="KOG0266">
    <property type="taxonomic scope" value="Eukaryota"/>
</dbReference>
<keyword evidence="6" id="KW-0547">Nucleotide-binding</keyword>
<keyword evidence="7" id="KW-0175">Coiled coil</keyword>
<feature type="compositionally biased region" description="Low complexity" evidence="8">
    <location>
        <begin position="514"/>
        <end position="525"/>
    </location>
</feature>
<dbReference type="PROSITE" id="PS50294">
    <property type="entry name" value="WD_REPEATS_REGION"/>
    <property type="match status" value="5"/>
</dbReference>
<feature type="region of interest" description="Disordered" evidence="8">
    <location>
        <begin position="1622"/>
        <end position="1679"/>
    </location>
</feature>
<feature type="region of interest" description="Disordered" evidence="8">
    <location>
        <begin position="1973"/>
        <end position="2008"/>
    </location>
</feature>
<dbReference type="SMART" id="SM00320">
    <property type="entry name" value="WD40"/>
    <property type="match status" value="7"/>
</dbReference>
<dbReference type="InterPro" id="IPR017441">
    <property type="entry name" value="Protein_kinase_ATP_BS"/>
</dbReference>
<accession>A9V5V2</accession>
<feature type="region of interest" description="Disordered" evidence="8">
    <location>
        <begin position="511"/>
        <end position="535"/>
    </location>
</feature>
<dbReference type="PROSITE" id="PS00678">
    <property type="entry name" value="WD_REPEATS_1"/>
    <property type="match status" value="3"/>
</dbReference>
<evidence type="ECO:0000256" key="5">
    <source>
        <dbReference type="PROSITE-ProRule" id="PRU00221"/>
    </source>
</evidence>
<dbReference type="CDD" id="cd00112">
    <property type="entry name" value="LDLa"/>
    <property type="match status" value="1"/>
</dbReference>
<dbReference type="SUPFAM" id="SSF50978">
    <property type="entry name" value="WD40 repeat-like"/>
    <property type="match status" value="1"/>
</dbReference>
<dbReference type="EMBL" id="CH991561">
    <property type="protein sequence ID" value="EDQ87109.1"/>
    <property type="molecule type" value="Genomic_DNA"/>
</dbReference>
<dbReference type="SUPFAM" id="SSF56112">
    <property type="entry name" value="Protein kinase-like (PK-like)"/>
    <property type="match status" value="1"/>
</dbReference>
<dbReference type="InterPro" id="IPR002172">
    <property type="entry name" value="LDrepeatLR_classA_rpt"/>
</dbReference>
<dbReference type="PROSITE" id="PS50068">
    <property type="entry name" value="LDLRA_2"/>
    <property type="match status" value="1"/>
</dbReference>
<dbReference type="PROSITE" id="PS50011">
    <property type="entry name" value="PROTEIN_KINASE_DOM"/>
    <property type="match status" value="1"/>
</dbReference>
<dbReference type="InterPro" id="IPR010441">
    <property type="entry name" value="CH_2"/>
</dbReference>
<dbReference type="PRINTS" id="PR00320">
    <property type="entry name" value="GPROTEINBRPT"/>
</dbReference>
<feature type="region of interest" description="Disordered" evidence="8">
    <location>
        <begin position="799"/>
        <end position="895"/>
    </location>
</feature>
<dbReference type="InterPro" id="IPR000719">
    <property type="entry name" value="Prot_kinase_dom"/>
</dbReference>
<feature type="region of interest" description="Disordered" evidence="8">
    <location>
        <begin position="1892"/>
        <end position="1917"/>
    </location>
</feature>
<dbReference type="PROSITE" id="PS50021">
    <property type="entry name" value="CH"/>
    <property type="match status" value="1"/>
</dbReference>
<dbReference type="InterPro" id="IPR052634">
    <property type="entry name" value="Sperm_flagellar-bone_growth"/>
</dbReference>
<dbReference type="InterPro" id="IPR001245">
    <property type="entry name" value="Ser-Thr/Tyr_kinase_cat_dom"/>
</dbReference>
<dbReference type="SUPFAM" id="SSF52047">
    <property type="entry name" value="RNI-like"/>
    <property type="match status" value="1"/>
</dbReference>
<feature type="compositionally biased region" description="Polar residues" evidence="8">
    <location>
        <begin position="749"/>
        <end position="763"/>
    </location>
</feature>
<feature type="compositionally biased region" description="Low complexity" evidence="8">
    <location>
        <begin position="1628"/>
        <end position="1642"/>
    </location>
</feature>
<dbReference type="Proteomes" id="UP000001357">
    <property type="component" value="Unassembled WGS sequence"/>
</dbReference>
<evidence type="ECO:0000313" key="12">
    <source>
        <dbReference type="Proteomes" id="UP000001357"/>
    </source>
</evidence>
<dbReference type="InterPro" id="IPR020635">
    <property type="entry name" value="Tyr_kinase_cat_dom"/>
</dbReference>
<keyword evidence="12" id="KW-1185">Reference proteome</keyword>
<evidence type="ECO:0000256" key="3">
    <source>
        <dbReference type="ARBA" id="ARBA00022737"/>
    </source>
</evidence>
<dbReference type="SMART" id="SM00192">
    <property type="entry name" value="LDLa"/>
    <property type="match status" value="1"/>
</dbReference>
<dbReference type="PROSITE" id="PS00109">
    <property type="entry name" value="PROTEIN_KINASE_TYR"/>
    <property type="match status" value="1"/>
</dbReference>
<feature type="region of interest" description="Disordered" evidence="8">
    <location>
        <begin position="400"/>
        <end position="420"/>
    </location>
</feature>